<feature type="transmembrane region" description="Helical" evidence="7">
    <location>
        <begin position="199"/>
        <end position="216"/>
    </location>
</feature>
<evidence type="ECO:0000256" key="4">
    <source>
        <dbReference type="ARBA" id="ARBA00022692"/>
    </source>
</evidence>
<evidence type="ECO:0000256" key="7">
    <source>
        <dbReference type="HAMAP-Rule" id="MF_01147"/>
    </source>
</evidence>
<feature type="binding site" evidence="7">
    <location>
        <position position="139"/>
    </location>
    <ligand>
        <name>a 1,2-diacyl-sn-glycero-3-phospho-(1'-sn-glycerol)</name>
        <dbReference type="ChEBI" id="CHEBI:64716"/>
    </ligand>
</feature>
<dbReference type="PROSITE" id="PS01311">
    <property type="entry name" value="LGT"/>
    <property type="match status" value="1"/>
</dbReference>
<dbReference type="GO" id="GO:0005886">
    <property type="term" value="C:plasma membrane"/>
    <property type="evidence" value="ECO:0007669"/>
    <property type="project" value="UniProtKB-SubCell"/>
</dbReference>
<evidence type="ECO:0000256" key="6">
    <source>
        <dbReference type="ARBA" id="ARBA00023136"/>
    </source>
</evidence>
<dbReference type="NCBIfam" id="TIGR00544">
    <property type="entry name" value="lgt"/>
    <property type="match status" value="1"/>
</dbReference>
<comment type="catalytic activity">
    <reaction evidence="7">
        <text>L-cysteinyl-[prolipoprotein] + a 1,2-diacyl-sn-glycero-3-phospho-(1'-sn-glycerol) = an S-1,2-diacyl-sn-glyceryl-L-cysteinyl-[prolipoprotein] + sn-glycerol 1-phosphate + H(+)</text>
        <dbReference type="Rhea" id="RHEA:56712"/>
        <dbReference type="Rhea" id="RHEA-COMP:14679"/>
        <dbReference type="Rhea" id="RHEA-COMP:14680"/>
        <dbReference type="ChEBI" id="CHEBI:15378"/>
        <dbReference type="ChEBI" id="CHEBI:29950"/>
        <dbReference type="ChEBI" id="CHEBI:57685"/>
        <dbReference type="ChEBI" id="CHEBI:64716"/>
        <dbReference type="ChEBI" id="CHEBI:140658"/>
        <dbReference type="EC" id="2.5.1.145"/>
    </reaction>
</comment>
<dbReference type="GO" id="GO:0042158">
    <property type="term" value="P:lipoprotein biosynthetic process"/>
    <property type="evidence" value="ECO:0007669"/>
    <property type="project" value="UniProtKB-UniRule"/>
</dbReference>
<dbReference type="InterPro" id="IPR001640">
    <property type="entry name" value="Lgt"/>
</dbReference>
<reference evidence="9" key="1">
    <citation type="submission" date="2016-10" db="EMBL/GenBank/DDBJ databases">
        <authorList>
            <person name="Varghese N."/>
            <person name="Submissions S."/>
        </authorList>
    </citation>
    <scope>NUCLEOTIDE SEQUENCE [LARGE SCALE GENOMIC DNA]</scope>
    <source>
        <strain evidence="9">CGMCC 1.6489</strain>
    </source>
</reference>
<proteinExistence type="inferred from homology"/>
<evidence type="ECO:0000313" key="8">
    <source>
        <dbReference type="EMBL" id="SET64355.1"/>
    </source>
</evidence>
<keyword evidence="3 7" id="KW-0808">Transferase</keyword>
<comment type="function">
    <text evidence="7">Catalyzes the transfer of the diacylglyceryl group from phosphatidylglycerol to the sulfhydryl group of the N-terminal cysteine of a prolipoprotein, the first step in the formation of mature lipoproteins.</text>
</comment>
<keyword evidence="4 7" id="KW-0812">Transmembrane</keyword>
<name>A0A1I0G1B0_9GAMM</name>
<evidence type="ECO:0000313" key="9">
    <source>
        <dbReference type="Proteomes" id="UP000198762"/>
    </source>
</evidence>
<dbReference type="PANTHER" id="PTHR30589">
    <property type="entry name" value="PROLIPOPROTEIN DIACYLGLYCERYL TRANSFERASE"/>
    <property type="match status" value="1"/>
</dbReference>
<comment type="similarity">
    <text evidence="1 7">Belongs to the Lgt family.</text>
</comment>
<dbReference type="OrthoDB" id="871140at2"/>
<dbReference type="Proteomes" id="UP000198762">
    <property type="component" value="Unassembled WGS sequence"/>
</dbReference>
<comment type="pathway">
    <text evidence="7">Protein modification; lipoprotein biosynthesis (diacylglyceryl transfer).</text>
</comment>
<dbReference type="STRING" id="430453.SAMN04487962_11532"/>
<dbReference type="PANTHER" id="PTHR30589:SF0">
    <property type="entry name" value="PHOSPHATIDYLGLYCEROL--PROLIPOPROTEIN DIACYLGLYCERYL TRANSFERASE"/>
    <property type="match status" value="1"/>
</dbReference>
<dbReference type="GO" id="GO:0008961">
    <property type="term" value="F:phosphatidylglycerol-prolipoprotein diacylglyceryl transferase activity"/>
    <property type="evidence" value="ECO:0007669"/>
    <property type="project" value="UniProtKB-UniRule"/>
</dbReference>
<dbReference type="RefSeq" id="WP_091853344.1">
    <property type="nucleotide sequence ID" value="NZ_FOHZ01000015.1"/>
</dbReference>
<dbReference type="EC" id="2.5.1.145" evidence="7"/>
<dbReference type="HAMAP" id="MF_01147">
    <property type="entry name" value="Lgt"/>
    <property type="match status" value="1"/>
</dbReference>
<feature type="transmembrane region" description="Helical" evidence="7">
    <location>
        <begin position="120"/>
        <end position="140"/>
    </location>
</feature>
<evidence type="ECO:0000256" key="5">
    <source>
        <dbReference type="ARBA" id="ARBA00022989"/>
    </source>
</evidence>
<feature type="transmembrane region" description="Helical" evidence="7">
    <location>
        <begin position="19"/>
        <end position="36"/>
    </location>
</feature>
<feature type="transmembrane region" description="Helical" evidence="7">
    <location>
        <begin position="236"/>
        <end position="257"/>
    </location>
</feature>
<accession>A0A1I0G1B0</accession>
<evidence type="ECO:0000256" key="3">
    <source>
        <dbReference type="ARBA" id="ARBA00022679"/>
    </source>
</evidence>
<protein>
    <recommendedName>
        <fullName evidence="7">Phosphatidylglycerol--prolipoprotein diacylglyceryl transferase</fullName>
        <ecNumber evidence="7">2.5.1.145</ecNumber>
    </recommendedName>
</protein>
<keyword evidence="6 7" id="KW-0472">Membrane</keyword>
<keyword evidence="2 7" id="KW-1003">Cell membrane</keyword>
<dbReference type="UniPathway" id="UPA00664"/>
<evidence type="ECO:0000256" key="2">
    <source>
        <dbReference type="ARBA" id="ARBA00022475"/>
    </source>
</evidence>
<dbReference type="EMBL" id="FOHZ01000015">
    <property type="protein sequence ID" value="SET64355.1"/>
    <property type="molecule type" value="Genomic_DNA"/>
</dbReference>
<keyword evidence="9" id="KW-1185">Reference proteome</keyword>
<feature type="transmembrane region" description="Helical" evidence="7">
    <location>
        <begin position="175"/>
        <end position="192"/>
    </location>
</feature>
<evidence type="ECO:0000256" key="1">
    <source>
        <dbReference type="ARBA" id="ARBA00007150"/>
    </source>
</evidence>
<feature type="transmembrane region" description="Helical" evidence="7">
    <location>
        <begin position="56"/>
        <end position="76"/>
    </location>
</feature>
<keyword evidence="5 7" id="KW-1133">Transmembrane helix</keyword>
<dbReference type="Pfam" id="PF01790">
    <property type="entry name" value="LGT"/>
    <property type="match status" value="1"/>
</dbReference>
<keyword evidence="8" id="KW-0449">Lipoprotein</keyword>
<gene>
    <name evidence="7" type="primary">lgt</name>
    <name evidence="8" type="ORF">SAMN04487962_11532</name>
</gene>
<comment type="subcellular location">
    <subcellularLocation>
        <location evidence="7">Cell membrane</location>
        <topology evidence="7">Multi-pass membrane protein</topology>
    </subcellularLocation>
</comment>
<dbReference type="AlphaFoldDB" id="A0A1I0G1B0"/>
<sequence>MLNHPQIDPVAISLGPLKIHWYGLTYLVGFAVGWWLGKVRARKEWTPVNEQQVGDLLFYIALGVILGGRFGYVVFYNFDQFLGDPLWLLRVWEGGMSFHGGLIGVMFAMWWYGRKIGCGFFRIADFVAPLVPVGLGAGRIGNFINGELWGKPTDVPWGMVFPQAPDALARHPSQLYQFALEGVALFVVLWLFSSKPRPTMAVSGLFLTLYGCFRVINEFFRQPDPQLGYLAFDWLTMGQLLSLPMIIAGLVLMVFAYRGVKS</sequence>
<feature type="transmembrane region" description="Helical" evidence="7">
    <location>
        <begin position="96"/>
        <end position="113"/>
    </location>
</feature>
<organism evidence="8 9">
    <name type="scientific">Marinobacter segnicrescens</name>
    <dbReference type="NCBI Taxonomy" id="430453"/>
    <lineage>
        <taxon>Bacteria</taxon>
        <taxon>Pseudomonadati</taxon>
        <taxon>Pseudomonadota</taxon>
        <taxon>Gammaproteobacteria</taxon>
        <taxon>Pseudomonadales</taxon>
        <taxon>Marinobacteraceae</taxon>
        <taxon>Marinobacter</taxon>
    </lineage>
</organism>